<dbReference type="NCBIfam" id="TIGR00229">
    <property type="entry name" value="sensory_box"/>
    <property type="match status" value="2"/>
</dbReference>
<dbReference type="Gene3D" id="3.30.450.20">
    <property type="entry name" value="PAS domain"/>
    <property type="match status" value="2"/>
</dbReference>
<organism evidence="5 6">
    <name type="scientific">Paenibacillus wenxiniae</name>
    <dbReference type="NCBI Taxonomy" id="1636843"/>
    <lineage>
        <taxon>Bacteria</taxon>
        <taxon>Bacillati</taxon>
        <taxon>Bacillota</taxon>
        <taxon>Bacilli</taxon>
        <taxon>Bacillales</taxon>
        <taxon>Paenibacillaceae</taxon>
        <taxon>Paenibacillus</taxon>
    </lineage>
</organism>
<accession>A0ABW4RLD4</accession>
<proteinExistence type="predicted"/>
<dbReference type="Gene3D" id="2.10.70.100">
    <property type="match status" value="1"/>
</dbReference>
<dbReference type="InterPro" id="IPR000700">
    <property type="entry name" value="PAS-assoc_C"/>
</dbReference>
<sequence>MRLFTSSRAQSSSVQWLTDQSNRLLQQAKQGNTNSKLAYPDAPAELSEVCGVLNETLDHVQRQNVNLNQSLQLVSGALGVAMWDVYLVGGQVTHPDNQYIWSNDFRTLLGGYTMAQLPNTIEGFTQYLHPDDIERVMQFIVEYVEGGTGQEFYDATYRVFTPNGDIRWIHSTAKAILDQRGVPIRVSGASVDVTERKQKDEQMKMLIERYDLIDSVMVEGPWEINIVDGNMQNPNNTIWYSTQFRNVLGFQDEHDFPNKLSSWNELIHPEDAERANREFVEKMIGGKPVGRGTGVKYRLRNRQGHYRWYESSANAAFNEQGKIRRVAGTLRDITHEQTRDEVAQGITERIGQLSQSIGEMTTAIGSVTEQAQHIAETQEKSMAAANQVGTSAEETKNVSAFIREIANQTNMLGLNAAIEAARAGEMGRGFSVVADEVRKLALNSAHATENIESSLQEMKQLIDQILGHIDTMTTMTQSQAALTEQLSASMEDVNSMAQSLVAFARQIEQV</sequence>
<evidence type="ECO:0000256" key="2">
    <source>
        <dbReference type="PROSITE-ProRule" id="PRU00284"/>
    </source>
</evidence>
<dbReference type="PANTHER" id="PTHR32089">
    <property type="entry name" value="METHYL-ACCEPTING CHEMOTAXIS PROTEIN MCPB"/>
    <property type="match status" value="1"/>
</dbReference>
<evidence type="ECO:0000259" key="4">
    <source>
        <dbReference type="PROSITE" id="PS50113"/>
    </source>
</evidence>
<name>A0ABW4RLD4_9BACL</name>
<dbReference type="Proteomes" id="UP001597233">
    <property type="component" value="Unassembled WGS sequence"/>
</dbReference>
<dbReference type="Pfam" id="PF00015">
    <property type="entry name" value="MCPsignal"/>
    <property type="match status" value="1"/>
</dbReference>
<dbReference type="CDD" id="cd00130">
    <property type="entry name" value="PAS"/>
    <property type="match status" value="2"/>
</dbReference>
<dbReference type="SUPFAM" id="SSF55785">
    <property type="entry name" value="PYP-like sensor domain (PAS domain)"/>
    <property type="match status" value="2"/>
</dbReference>
<dbReference type="EMBL" id="JBHUEH010000023">
    <property type="protein sequence ID" value="MFD1887056.1"/>
    <property type="molecule type" value="Genomic_DNA"/>
</dbReference>
<feature type="domain" description="Methyl-accepting transducer" evidence="3">
    <location>
        <begin position="346"/>
        <end position="510"/>
    </location>
</feature>
<dbReference type="Gene3D" id="1.10.287.950">
    <property type="entry name" value="Methyl-accepting chemotaxis protein"/>
    <property type="match status" value="1"/>
</dbReference>
<dbReference type="SMART" id="SM00086">
    <property type="entry name" value="PAC"/>
    <property type="match status" value="2"/>
</dbReference>
<evidence type="ECO:0000259" key="3">
    <source>
        <dbReference type="PROSITE" id="PS50111"/>
    </source>
</evidence>
<evidence type="ECO:0000313" key="5">
    <source>
        <dbReference type="EMBL" id="MFD1887056.1"/>
    </source>
</evidence>
<dbReference type="SUPFAM" id="SSF58104">
    <property type="entry name" value="Methyl-accepting chemotaxis protein (MCP) signaling domain"/>
    <property type="match status" value="1"/>
</dbReference>
<dbReference type="InterPro" id="IPR001610">
    <property type="entry name" value="PAC"/>
</dbReference>
<dbReference type="InterPro" id="IPR035965">
    <property type="entry name" value="PAS-like_dom_sf"/>
</dbReference>
<dbReference type="PROSITE" id="PS50113">
    <property type="entry name" value="PAC"/>
    <property type="match status" value="2"/>
</dbReference>
<dbReference type="PANTHER" id="PTHR32089:SF112">
    <property type="entry name" value="LYSOZYME-LIKE PROTEIN-RELATED"/>
    <property type="match status" value="1"/>
</dbReference>
<evidence type="ECO:0000313" key="6">
    <source>
        <dbReference type="Proteomes" id="UP001597233"/>
    </source>
</evidence>
<keyword evidence="1 2" id="KW-0807">Transducer</keyword>
<feature type="domain" description="PAC" evidence="4">
    <location>
        <begin position="153"/>
        <end position="205"/>
    </location>
</feature>
<dbReference type="InterPro" id="IPR013655">
    <property type="entry name" value="PAS_fold_3"/>
</dbReference>
<gene>
    <name evidence="5" type="ORF">ACFSC9_16310</name>
</gene>
<protein>
    <submittedName>
        <fullName evidence="5">PAS domain-containing protein</fullName>
    </submittedName>
</protein>
<dbReference type="InterPro" id="IPR004089">
    <property type="entry name" value="MCPsignal_dom"/>
</dbReference>
<feature type="domain" description="PAC" evidence="4">
    <location>
        <begin position="293"/>
        <end position="345"/>
    </location>
</feature>
<evidence type="ECO:0000256" key="1">
    <source>
        <dbReference type="ARBA" id="ARBA00023224"/>
    </source>
</evidence>
<reference evidence="6" key="1">
    <citation type="journal article" date="2019" name="Int. J. Syst. Evol. Microbiol.">
        <title>The Global Catalogue of Microorganisms (GCM) 10K type strain sequencing project: providing services to taxonomists for standard genome sequencing and annotation.</title>
        <authorList>
            <consortium name="The Broad Institute Genomics Platform"/>
            <consortium name="The Broad Institute Genome Sequencing Center for Infectious Disease"/>
            <person name="Wu L."/>
            <person name="Ma J."/>
        </authorList>
    </citation>
    <scope>NUCLEOTIDE SEQUENCE [LARGE SCALE GENOMIC DNA]</scope>
    <source>
        <strain evidence="6">CCUG 54950</strain>
    </source>
</reference>
<dbReference type="PROSITE" id="PS50111">
    <property type="entry name" value="CHEMOTAXIS_TRANSDUC_2"/>
    <property type="match status" value="1"/>
</dbReference>
<dbReference type="InterPro" id="IPR000014">
    <property type="entry name" value="PAS"/>
</dbReference>
<comment type="caution">
    <text evidence="5">The sequence shown here is derived from an EMBL/GenBank/DDBJ whole genome shotgun (WGS) entry which is preliminary data.</text>
</comment>
<dbReference type="Pfam" id="PF08447">
    <property type="entry name" value="PAS_3"/>
    <property type="match status" value="2"/>
</dbReference>
<dbReference type="RefSeq" id="WP_347326433.1">
    <property type="nucleotide sequence ID" value="NZ_JBCGUH010000012.1"/>
</dbReference>
<dbReference type="SMART" id="SM00283">
    <property type="entry name" value="MA"/>
    <property type="match status" value="1"/>
</dbReference>
<keyword evidence="6" id="KW-1185">Reference proteome</keyword>